<keyword evidence="12" id="KW-1185">Reference proteome</keyword>
<dbReference type="Pfam" id="PF00459">
    <property type="entry name" value="Inositol_P"/>
    <property type="match status" value="1"/>
</dbReference>
<reference evidence="10" key="1">
    <citation type="submission" date="2007-04" db="EMBL/GenBank/DDBJ databases">
        <title>Annotation of Pediculus humanus corporis strain USDA.</title>
        <authorList>
            <person name="Kirkness E."/>
            <person name="Hannick L."/>
            <person name="Hass B."/>
            <person name="Bruggner R."/>
            <person name="Lawson D."/>
            <person name="Bidwell S."/>
            <person name="Joardar V."/>
            <person name="Caler E."/>
            <person name="Walenz B."/>
            <person name="Inman J."/>
            <person name="Schobel S."/>
            <person name="Galinsky K."/>
            <person name="Amedeo P."/>
            <person name="Strausberg R."/>
        </authorList>
    </citation>
    <scope>NUCLEOTIDE SEQUENCE</scope>
    <source>
        <strain evidence="10">USDA</strain>
    </source>
</reference>
<feature type="binding site" evidence="8">
    <location>
        <position position="94"/>
    </location>
    <ligand>
        <name>Mg(2+)</name>
        <dbReference type="ChEBI" id="CHEBI:18420"/>
        <label>1</label>
        <note>catalytic</note>
    </ligand>
</feature>
<dbReference type="HOGENOM" id="CLU_044118_1_0_1"/>
<evidence type="ECO:0000256" key="9">
    <source>
        <dbReference type="RuleBase" id="RU364068"/>
    </source>
</evidence>
<protein>
    <recommendedName>
        <fullName evidence="9">Inositol-1-monophosphatase</fullName>
        <ecNumber evidence="9">3.1.3.25</ecNumber>
    </recommendedName>
</protein>
<comment type="similarity">
    <text evidence="4 9">Belongs to the inositol monophosphatase superfamily.</text>
</comment>
<dbReference type="GeneID" id="8235459"/>
<evidence type="ECO:0000256" key="5">
    <source>
        <dbReference type="ARBA" id="ARBA00022723"/>
    </source>
</evidence>
<evidence type="ECO:0000256" key="8">
    <source>
        <dbReference type="PIRSR" id="PIRSR600760-2"/>
    </source>
</evidence>
<keyword evidence="6 9" id="KW-0378">Hydrolase</keyword>
<evidence type="ECO:0000313" key="10">
    <source>
        <dbReference type="EMBL" id="EEB18904.1"/>
    </source>
</evidence>
<dbReference type="SUPFAM" id="SSF56655">
    <property type="entry name" value="Carbohydrate phosphatase"/>
    <property type="match status" value="1"/>
</dbReference>
<evidence type="ECO:0000256" key="3">
    <source>
        <dbReference type="ARBA" id="ARBA00005152"/>
    </source>
</evidence>
<dbReference type="Gene3D" id="3.40.190.80">
    <property type="match status" value="1"/>
</dbReference>
<dbReference type="OMA" id="HAWDCLA"/>
<reference evidence="11" key="3">
    <citation type="submission" date="2021-02" db="UniProtKB">
        <authorList>
            <consortium name="EnsemblMetazoa"/>
        </authorList>
    </citation>
    <scope>IDENTIFICATION</scope>
    <source>
        <strain evidence="11">USDA</strain>
    </source>
</reference>
<evidence type="ECO:0000256" key="2">
    <source>
        <dbReference type="ARBA" id="ARBA00001946"/>
    </source>
</evidence>
<dbReference type="VEuPathDB" id="VectorBase:PHUM538560"/>
<dbReference type="Proteomes" id="UP000009046">
    <property type="component" value="Unassembled WGS sequence"/>
</dbReference>
<dbReference type="PROSITE" id="PS00629">
    <property type="entry name" value="IMP_1"/>
    <property type="match status" value="1"/>
</dbReference>
<evidence type="ECO:0000256" key="4">
    <source>
        <dbReference type="ARBA" id="ARBA00009759"/>
    </source>
</evidence>
<dbReference type="GO" id="GO:0006021">
    <property type="term" value="P:inositol biosynthetic process"/>
    <property type="evidence" value="ECO:0007669"/>
    <property type="project" value="UniProtKB-UniPathway"/>
</dbReference>
<comment type="catalytic activity">
    <reaction evidence="1 9">
        <text>a myo-inositol phosphate + H2O = myo-inositol + phosphate</text>
        <dbReference type="Rhea" id="RHEA:24056"/>
        <dbReference type="ChEBI" id="CHEBI:15377"/>
        <dbReference type="ChEBI" id="CHEBI:17268"/>
        <dbReference type="ChEBI" id="CHEBI:43474"/>
        <dbReference type="ChEBI" id="CHEBI:84139"/>
        <dbReference type="EC" id="3.1.3.25"/>
    </reaction>
</comment>
<dbReference type="EC" id="3.1.3.25" evidence="9"/>
<accession>E0VZU8</accession>
<dbReference type="KEGG" id="phu:Phum_PHUM538560"/>
<dbReference type="GO" id="GO:0046872">
    <property type="term" value="F:metal ion binding"/>
    <property type="evidence" value="ECO:0007669"/>
    <property type="project" value="UniProtKB-KW"/>
</dbReference>
<dbReference type="EMBL" id="DS235854">
    <property type="protein sequence ID" value="EEB18904.1"/>
    <property type="molecule type" value="Genomic_DNA"/>
</dbReference>
<dbReference type="FunFam" id="3.40.190.80:FF:000002">
    <property type="entry name" value="Inositol-1-monophosphatase"/>
    <property type="match status" value="1"/>
</dbReference>
<evidence type="ECO:0000256" key="1">
    <source>
        <dbReference type="ARBA" id="ARBA00001033"/>
    </source>
</evidence>
<dbReference type="STRING" id="121224.E0VZU8"/>
<dbReference type="InterPro" id="IPR033942">
    <property type="entry name" value="IMPase"/>
</dbReference>
<gene>
    <name evidence="11" type="primary">8235459</name>
    <name evidence="10" type="ORF">Phum_PHUM538560</name>
</gene>
<dbReference type="GO" id="GO:0008934">
    <property type="term" value="F:inositol monophosphate 1-phosphatase activity"/>
    <property type="evidence" value="ECO:0007669"/>
    <property type="project" value="InterPro"/>
</dbReference>
<dbReference type="InterPro" id="IPR000760">
    <property type="entry name" value="Inositol_monophosphatase-like"/>
</dbReference>
<dbReference type="PRINTS" id="PR00378">
    <property type="entry name" value="LIIMPHPHTASE"/>
</dbReference>
<evidence type="ECO:0000313" key="12">
    <source>
        <dbReference type="Proteomes" id="UP000009046"/>
    </source>
</evidence>
<dbReference type="FunFam" id="3.30.540.10:FF:000004">
    <property type="entry name" value="Inositol-1-monophosphatase"/>
    <property type="match status" value="1"/>
</dbReference>
<dbReference type="OrthoDB" id="10254945at2759"/>
<dbReference type="PANTHER" id="PTHR20854:SF4">
    <property type="entry name" value="INOSITOL-1-MONOPHOSPHATASE-RELATED"/>
    <property type="match status" value="1"/>
</dbReference>
<keyword evidence="5 8" id="KW-0479">Metal-binding</keyword>
<dbReference type="eggNOG" id="KOG2951">
    <property type="taxonomic scope" value="Eukaryota"/>
</dbReference>
<reference evidence="10" key="2">
    <citation type="submission" date="2007-04" db="EMBL/GenBank/DDBJ databases">
        <title>The genome of the human body louse.</title>
        <authorList>
            <consortium name="The Human Body Louse Genome Consortium"/>
            <person name="Kirkness E."/>
            <person name="Walenz B."/>
            <person name="Hass B."/>
            <person name="Bruggner R."/>
            <person name="Strausberg R."/>
        </authorList>
    </citation>
    <scope>NUCLEOTIDE SEQUENCE</scope>
    <source>
        <strain evidence="10">USDA</strain>
    </source>
</reference>
<proteinExistence type="inferred from homology"/>
<dbReference type="InterPro" id="IPR020583">
    <property type="entry name" value="Inositol_monoP_metal-BS"/>
</dbReference>
<name>E0VZU8_PEDHC</name>
<dbReference type="Gene3D" id="3.30.540.10">
    <property type="entry name" value="Fructose-1,6-Bisphosphatase, subunit A, domain 1"/>
    <property type="match status" value="1"/>
</dbReference>
<dbReference type="EnsemblMetazoa" id="PHUM538560-RA">
    <property type="protein sequence ID" value="PHUM538560-PA"/>
    <property type="gene ID" value="PHUM538560"/>
</dbReference>
<dbReference type="UniPathway" id="UPA00823">
    <property type="reaction ID" value="UER00788"/>
</dbReference>
<dbReference type="GO" id="GO:0046854">
    <property type="term" value="P:phosphatidylinositol phosphate biosynthetic process"/>
    <property type="evidence" value="ECO:0007669"/>
    <property type="project" value="InterPro"/>
</dbReference>
<evidence type="ECO:0000256" key="6">
    <source>
        <dbReference type="ARBA" id="ARBA00022801"/>
    </source>
</evidence>
<dbReference type="InParanoid" id="E0VZU8"/>
<feature type="binding site" evidence="8">
    <location>
        <position position="91"/>
    </location>
    <ligand>
        <name>Mg(2+)</name>
        <dbReference type="ChEBI" id="CHEBI:18420"/>
        <label>1</label>
        <note>catalytic</note>
    </ligand>
</feature>
<feature type="binding site" evidence="8">
    <location>
        <position position="71"/>
    </location>
    <ligand>
        <name>Mg(2+)</name>
        <dbReference type="ChEBI" id="CHEBI:18420"/>
        <label>1</label>
        <note>catalytic</note>
    </ligand>
</feature>
<dbReference type="PRINTS" id="PR00377">
    <property type="entry name" value="IMPHPHTASES"/>
</dbReference>
<dbReference type="RefSeq" id="XP_002431642.1">
    <property type="nucleotide sequence ID" value="XM_002431597.1"/>
</dbReference>
<dbReference type="PROSITE" id="PS00630">
    <property type="entry name" value="IMP_2"/>
    <property type="match status" value="1"/>
</dbReference>
<organism>
    <name type="scientific">Pediculus humanus subsp. corporis</name>
    <name type="common">Body louse</name>
    <dbReference type="NCBI Taxonomy" id="121224"/>
    <lineage>
        <taxon>Eukaryota</taxon>
        <taxon>Metazoa</taxon>
        <taxon>Ecdysozoa</taxon>
        <taxon>Arthropoda</taxon>
        <taxon>Hexapoda</taxon>
        <taxon>Insecta</taxon>
        <taxon>Pterygota</taxon>
        <taxon>Neoptera</taxon>
        <taxon>Paraneoptera</taxon>
        <taxon>Psocodea</taxon>
        <taxon>Troctomorpha</taxon>
        <taxon>Phthiraptera</taxon>
        <taxon>Anoplura</taxon>
        <taxon>Pediculidae</taxon>
        <taxon>Pediculus</taxon>
    </lineage>
</organism>
<dbReference type="CTD" id="8235459"/>
<comment type="cofactor">
    <cofactor evidence="2 8 9">
        <name>Mg(2+)</name>
        <dbReference type="ChEBI" id="CHEBI:18420"/>
    </cofactor>
</comment>
<dbReference type="EMBL" id="AAZO01006539">
    <property type="status" value="NOT_ANNOTATED_CDS"/>
    <property type="molecule type" value="Genomic_DNA"/>
</dbReference>
<dbReference type="AlphaFoldDB" id="E0VZU8"/>
<feature type="binding site" evidence="8">
    <location>
        <position position="220"/>
    </location>
    <ligand>
        <name>Mg(2+)</name>
        <dbReference type="ChEBI" id="CHEBI:18420"/>
        <label>2</label>
    </ligand>
</feature>
<dbReference type="CDD" id="cd01639">
    <property type="entry name" value="IMPase"/>
    <property type="match status" value="1"/>
</dbReference>
<dbReference type="PANTHER" id="PTHR20854">
    <property type="entry name" value="INOSITOL MONOPHOSPHATASE"/>
    <property type="match status" value="1"/>
</dbReference>
<dbReference type="InterPro" id="IPR020552">
    <property type="entry name" value="Inositol_monoPase_Li-sen"/>
</dbReference>
<keyword evidence="7 8" id="KW-0460">Magnesium</keyword>
<sequence>MSVDLDKCYEVVVKSAKHVGKIIKERIWDSKLKIETKSSEIDLVTETDQEVEKYLISNLKENFPDHLFIGEESVSEGAKCNFTNSPTWIIDPVDGTMNFVHGYPNVCTSIALFVNKIPEIGIVYNPVIDLFFEARRGLGAKLNGRTIHVSKETELSRCLLGFECGTSRDPKKEENVLANISKLIGKVHGCRATGSAAMNMALVASGSSDAYFEFGIHAWDVAAGELLVKEAGGVVIDPSGGNFDILSRRVLCASTQSLANQLVKELTQFYPERD</sequence>
<dbReference type="GO" id="GO:0007165">
    <property type="term" value="P:signal transduction"/>
    <property type="evidence" value="ECO:0007669"/>
    <property type="project" value="TreeGrafter"/>
</dbReference>
<comment type="pathway">
    <text evidence="3 9">Polyol metabolism; myo-inositol biosynthesis; myo-inositol from D-glucose 6-phosphate: step 2/2.</text>
</comment>
<dbReference type="FunCoup" id="E0VZU8">
    <property type="interactions" value="653"/>
</dbReference>
<evidence type="ECO:0000256" key="7">
    <source>
        <dbReference type="ARBA" id="ARBA00022842"/>
    </source>
</evidence>
<evidence type="ECO:0000313" key="11">
    <source>
        <dbReference type="EnsemblMetazoa" id="PHUM538560-PA"/>
    </source>
</evidence>
<dbReference type="InterPro" id="IPR020550">
    <property type="entry name" value="Inositol_monophosphatase_CS"/>
</dbReference>